<feature type="domain" description="GST C-terminal" evidence="3">
    <location>
        <begin position="135"/>
        <end position="262"/>
    </location>
</feature>
<dbReference type="EMBL" id="CDMY01000698">
    <property type="protein sequence ID" value="CEM30502.1"/>
    <property type="molecule type" value="Genomic_DNA"/>
</dbReference>
<accession>A0A0G4GKI1</accession>
<protein>
    <recommendedName>
        <fullName evidence="6">Glutathione S-transferase</fullName>
    </recommendedName>
</protein>
<evidence type="ECO:0000256" key="1">
    <source>
        <dbReference type="SAM" id="MobiDB-lite"/>
    </source>
</evidence>
<dbReference type="OMA" id="DIRIEWH"/>
<feature type="region of interest" description="Disordered" evidence="1">
    <location>
        <begin position="1"/>
        <end position="39"/>
    </location>
</feature>
<name>A0A0G4GKI1_VITBC</name>
<dbReference type="PANTHER" id="PTHR11571">
    <property type="entry name" value="GLUTATHIONE S-TRANSFERASE"/>
    <property type="match status" value="1"/>
</dbReference>
<dbReference type="PhylomeDB" id="A0A0G4GKI1"/>
<dbReference type="InterPro" id="IPR010987">
    <property type="entry name" value="Glutathione-S-Trfase_C-like"/>
</dbReference>
<dbReference type="GO" id="GO:0006749">
    <property type="term" value="P:glutathione metabolic process"/>
    <property type="evidence" value="ECO:0007669"/>
    <property type="project" value="TreeGrafter"/>
</dbReference>
<evidence type="ECO:0000313" key="5">
    <source>
        <dbReference type="Proteomes" id="UP000041254"/>
    </source>
</evidence>
<dbReference type="InterPro" id="IPR036249">
    <property type="entry name" value="Thioredoxin-like_sf"/>
</dbReference>
<dbReference type="Gene3D" id="3.40.30.10">
    <property type="entry name" value="Glutaredoxin"/>
    <property type="match status" value="1"/>
</dbReference>
<evidence type="ECO:0000259" key="3">
    <source>
        <dbReference type="PROSITE" id="PS50405"/>
    </source>
</evidence>
<dbReference type="Pfam" id="PF14497">
    <property type="entry name" value="GST_C_3"/>
    <property type="match status" value="1"/>
</dbReference>
<dbReference type="GO" id="GO:0004364">
    <property type="term" value="F:glutathione transferase activity"/>
    <property type="evidence" value="ECO:0007669"/>
    <property type="project" value="TreeGrafter"/>
</dbReference>
<evidence type="ECO:0000259" key="2">
    <source>
        <dbReference type="PROSITE" id="PS50404"/>
    </source>
</evidence>
<dbReference type="OrthoDB" id="427189at2759"/>
<dbReference type="PANTHER" id="PTHR11571:SF252">
    <property type="entry name" value="GLUTATHIONE S-TRANSFERASE"/>
    <property type="match status" value="1"/>
</dbReference>
<keyword evidence="5" id="KW-1185">Reference proteome</keyword>
<reference evidence="4 5" key="1">
    <citation type="submission" date="2014-11" db="EMBL/GenBank/DDBJ databases">
        <authorList>
            <person name="Zhu J."/>
            <person name="Qi W."/>
            <person name="Song R."/>
        </authorList>
    </citation>
    <scope>NUCLEOTIDE SEQUENCE [LARGE SCALE GENOMIC DNA]</scope>
</reference>
<dbReference type="SFLD" id="SFLDG00363">
    <property type="entry name" value="AMPS_(cytGST):_Alpha-__Mu-__Pi"/>
    <property type="match status" value="1"/>
</dbReference>
<dbReference type="SUPFAM" id="SSF52833">
    <property type="entry name" value="Thioredoxin-like"/>
    <property type="match status" value="1"/>
</dbReference>
<dbReference type="SUPFAM" id="SSF47616">
    <property type="entry name" value="GST C-terminal domain-like"/>
    <property type="match status" value="1"/>
</dbReference>
<dbReference type="CDD" id="cd03039">
    <property type="entry name" value="GST_N_Sigma_like"/>
    <property type="match status" value="1"/>
</dbReference>
<dbReference type="SFLD" id="SFLDG01205">
    <property type="entry name" value="AMPS.1"/>
    <property type="match status" value="1"/>
</dbReference>
<dbReference type="SFLD" id="SFLDS00019">
    <property type="entry name" value="Glutathione_Transferase_(cytos"/>
    <property type="match status" value="1"/>
</dbReference>
<dbReference type="STRING" id="1169540.A0A0G4GKI1"/>
<dbReference type="InterPro" id="IPR004045">
    <property type="entry name" value="Glutathione_S-Trfase_N"/>
</dbReference>
<dbReference type="VEuPathDB" id="CryptoDB:Vbra_18094"/>
<proteinExistence type="predicted"/>
<dbReference type="PROSITE" id="PS50404">
    <property type="entry name" value="GST_NTER"/>
    <property type="match status" value="1"/>
</dbReference>
<dbReference type="AlphaFoldDB" id="A0A0G4GKI1"/>
<sequence>MPVDTPSLSTAPSSLSPPSLPDLASPGSSRSHGPDPLYLPPRSVFNDDECAPLQKPRLLYFGVKGRAEPIRLAFAIAGVDFEDVRLTERAFLSRCRSGSLPYEQLPVLEMEGHVLSQSFAIMTFVGRRTGLMPAEAWEEAKAAEFVLGVDEAYSAIAETVREEDVATKMKMRTELASVHLPRTLACLDALAASNSTPGYAVGSSLSMADLVLFNLISWLRAGVVSGVPKTLADKHTHIMQIHATVQSHPRVQEWYQRPRRPTKRV</sequence>
<evidence type="ECO:0000313" key="4">
    <source>
        <dbReference type="EMBL" id="CEM30502.1"/>
    </source>
</evidence>
<evidence type="ECO:0008006" key="6">
    <source>
        <dbReference type="Google" id="ProtNLM"/>
    </source>
</evidence>
<organism evidence="4 5">
    <name type="scientific">Vitrella brassicaformis (strain CCMP3155)</name>
    <dbReference type="NCBI Taxonomy" id="1169540"/>
    <lineage>
        <taxon>Eukaryota</taxon>
        <taxon>Sar</taxon>
        <taxon>Alveolata</taxon>
        <taxon>Colpodellida</taxon>
        <taxon>Vitrellaceae</taxon>
        <taxon>Vitrella</taxon>
    </lineage>
</organism>
<gene>
    <name evidence="4" type="ORF">Vbra_18094</name>
</gene>
<dbReference type="Proteomes" id="UP000041254">
    <property type="component" value="Unassembled WGS sequence"/>
</dbReference>
<dbReference type="Pfam" id="PF02798">
    <property type="entry name" value="GST_N"/>
    <property type="match status" value="1"/>
</dbReference>
<dbReference type="InParanoid" id="A0A0G4GKI1"/>
<dbReference type="InterPro" id="IPR004046">
    <property type="entry name" value="GST_C"/>
</dbReference>
<dbReference type="PROSITE" id="PS50405">
    <property type="entry name" value="GST_CTER"/>
    <property type="match status" value="1"/>
</dbReference>
<feature type="compositionally biased region" description="Low complexity" evidence="1">
    <location>
        <begin position="1"/>
        <end position="29"/>
    </location>
</feature>
<dbReference type="Gene3D" id="1.20.1050.10">
    <property type="match status" value="1"/>
</dbReference>
<dbReference type="InterPro" id="IPR036282">
    <property type="entry name" value="Glutathione-S-Trfase_C_sf"/>
</dbReference>
<feature type="domain" description="GST N-terminal" evidence="2">
    <location>
        <begin position="54"/>
        <end position="133"/>
    </location>
</feature>
<dbReference type="InterPro" id="IPR050213">
    <property type="entry name" value="GST_superfamily"/>
</dbReference>
<dbReference type="InterPro" id="IPR040079">
    <property type="entry name" value="Glutathione_S-Trfase"/>
</dbReference>